<reference evidence="2" key="1">
    <citation type="submission" date="2023-03" db="EMBL/GenBank/DDBJ databases">
        <title>Mating type loci evolution in Malassezia.</title>
        <authorList>
            <person name="Coelho M.A."/>
        </authorList>
    </citation>
    <scope>NUCLEOTIDE SEQUENCE</scope>
    <source>
        <strain evidence="2">CBS 7876</strain>
    </source>
</reference>
<feature type="region of interest" description="Disordered" evidence="1">
    <location>
        <begin position="151"/>
        <end position="216"/>
    </location>
</feature>
<evidence type="ECO:0000313" key="2">
    <source>
        <dbReference type="EMBL" id="WFD03975.1"/>
    </source>
</evidence>
<feature type="compositionally biased region" description="Gly residues" evidence="1">
    <location>
        <begin position="40"/>
        <end position="49"/>
    </location>
</feature>
<feature type="compositionally biased region" description="Low complexity" evidence="1">
    <location>
        <begin position="50"/>
        <end position="69"/>
    </location>
</feature>
<dbReference type="Proteomes" id="UP001214603">
    <property type="component" value="Chromosome 6"/>
</dbReference>
<dbReference type="EMBL" id="CP119939">
    <property type="protein sequence ID" value="WFD03975.1"/>
    <property type="molecule type" value="Genomic_DNA"/>
</dbReference>
<keyword evidence="3" id="KW-1185">Reference proteome</keyword>
<dbReference type="AlphaFoldDB" id="A0AAF0E2D7"/>
<feature type="compositionally biased region" description="Polar residues" evidence="1">
    <location>
        <begin position="174"/>
        <end position="216"/>
    </location>
</feature>
<protein>
    <submittedName>
        <fullName evidence="2">Uncharacterized protein</fullName>
    </submittedName>
</protein>
<gene>
    <name evidence="2" type="ORF">MOBT1_002672</name>
</gene>
<feature type="region of interest" description="Disordered" evidence="1">
    <location>
        <begin position="1"/>
        <end position="128"/>
    </location>
</feature>
<name>A0AAF0E2D7_9BASI</name>
<evidence type="ECO:0000313" key="3">
    <source>
        <dbReference type="Proteomes" id="UP001214603"/>
    </source>
</evidence>
<sequence>MNTSASTPFGNAAANYEEAPAPPITHSVVPDAAPAAAGAGMAGMAGTGAGAAAARRSAAPPRRVASTRSGMERSASNTNMAAAADEVVGVGSSSPGRGGYSAYDSPVSSRHRGSQDVPQQGLYQHGDPTVWPSSYMDGWIAGENPYAAAGVGHGYADDPPPPTAFHMRPGQTLPGGTNLSPVGAFTQQPYSGSSGSTGAAQRSSRATQDFSSRSMR</sequence>
<organism evidence="2 3">
    <name type="scientific">Malassezia obtusa</name>
    <dbReference type="NCBI Taxonomy" id="76774"/>
    <lineage>
        <taxon>Eukaryota</taxon>
        <taxon>Fungi</taxon>
        <taxon>Dikarya</taxon>
        <taxon>Basidiomycota</taxon>
        <taxon>Ustilaginomycotina</taxon>
        <taxon>Malasseziomycetes</taxon>
        <taxon>Malasseziales</taxon>
        <taxon>Malasseziaceae</taxon>
        <taxon>Malassezia</taxon>
    </lineage>
</organism>
<accession>A0AAF0E2D7</accession>
<proteinExistence type="predicted"/>
<evidence type="ECO:0000256" key="1">
    <source>
        <dbReference type="SAM" id="MobiDB-lite"/>
    </source>
</evidence>